<reference evidence="9 10" key="1">
    <citation type="submission" date="2013-11" db="EMBL/GenBank/DDBJ databases">
        <title>Complete genome sequence of Rhizobium gallicum bv. gallicum R602.</title>
        <authorList>
            <person name="Bustos P."/>
            <person name="Santamaria R.I."/>
            <person name="Lozano L."/>
            <person name="Acosta J.L."/>
            <person name="Ormeno-Orrillo E."/>
            <person name="Rogel M.A."/>
            <person name="Romero D."/>
            <person name="Cevallos M.A."/>
            <person name="Martinez-Romero E."/>
            <person name="Gonzalez V."/>
        </authorList>
    </citation>
    <scope>NUCLEOTIDE SEQUENCE [LARGE SCALE GENOMIC DNA]</scope>
    <source>
        <strain evidence="9 10">R602</strain>
    </source>
</reference>
<dbReference type="PROSITE" id="PS50931">
    <property type="entry name" value="HTH_LYSR"/>
    <property type="match status" value="1"/>
</dbReference>
<evidence type="ECO:0000256" key="7">
    <source>
        <dbReference type="ARBA" id="ARBA00083243"/>
    </source>
</evidence>
<evidence type="ECO:0000256" key="6">
    <source>
        <dbReference type="ARBA" id="ARBA00067332"/>
    </source>
</evidence>
<organism evidence="9 10">
    <name type="scientific">Rhizobium gallicum bv. gallicum R602sp</name>
    <dbReference type="NCBI Taxonomy" id="1041138"/>
    <lineage>
        <taxon>Bacteria</taxon>
        <taxon>Pseudomonadati</taxon>
        <taxon>Pseudomonadota</taxon>
        <taxon>Alphaproteobacteria</taxon>
        <taxon>Hyphomicrobiales</taxon>
        <taxon>Rhizobiaceae</taxon>
        <taxon>Rhizobium/Agrobacterium group</taxon>
        <taxon>Rhizobium</taxon>
    </lineage>
</organism>
<dbReference type="InterPro" id="IPR005119">
    <property type="entry name" value="LysR_subst-bd"/>
</dbReference>
<dbReference type="InterPro" id="IPR036390">
    <property type="entry name" value="WH_DNA-bd_sf"/>
</dbReference>
<evidence type="ECO:0000313" key="9">
    <source>
        <dbReference type="EMBL" id="AJD40993.1"/>
    </source>
</evidence>
<dbReference type="Pfam" id="PF03466">
    <property type="entry name" value="LysR_substrate"/>
    <property type="match status" value="1"/>
</dbReference>
<keyword evidence="4" id="KW-0804">Transcription</keyword>
<proteinExistence type="inferred from homology"/>
<keyword evidence="10" id="KW-1185">Reference proteome</keyword>
<dbReference type="Gene3D" id="1.10.10.10">
    <property type="entry name" value="Winged helix-like DNA-binding domain superfamily/Winged helix DNA-binding domain"/>
    <property type="match status" value="1"/>
</dbReference>
<dbReference type="Pfam" id="PF00126">
    <property type="entry name" value="HTH_1"/>
    <property type="match status" value="1"/>
</dbReference>
<keyword evidence="3" id="KW-0238">DNA-binding</keyword>
<dbReference type="Gene3D" id="3.40.190.290">
    <property type="match status" value="1"/>
</dbReference>
<dbReference type="PRINTS" id="PR00039">
    <property type="entry name" value="HTHLYSR"/>
</dbReference>
<dbReference type="RefSeq" id="WP_039844676.1">
    <property type="nucleotide sequence ID" value="NZ_CP006877.1"/>
</dbReference>
<feature type="domain" description="HTH lysR-type" evidence="8">
    <location>
        <begin position="5"/>
        <end position="63"/>
    </location>
</feature>
<evidence type="ECO:0000256" key="3">
    <source>
        <dbReference type="ARBA" id="ARBA00023125"/>
    </source>
</evidence>
<gene>
    <name evidence="9" type="ORF">RGR602_CH01651</name>
</gene>
<dbReference type="GO" id="GO:0003700">
    <property type="term" value="F:DNA-binding transcription factor activity"/>
    <property type="evidence" value="ECO:0007669"/>
    <property type="project" value="InterPro"/>
</dbReference>
<sequence>MLPNPTLDQLQVFLTVAETGSFSAASRALNRAQSVVSYTIANLEAQLEMPLFERSGARQPKLTDAGKAMLEDARRLLTDLQVMRARVKGLKEGLEAEVSVAISVMVPSPATVDVLREFREQFPSVALNLAVGELGMVMETVLSGKAAIGIGGAVQKPDDSMLMEKIGHSFMMPVASRNHPLAQIGRPLTLGDVREEVQLVVTDASGLTKGRDFNVLSYKTWRVSDISTKHALIRGGLGWGGLPASIIRDDLMSGALVHLDLEAYEQGEYPIYAMRRLANPPGPAAAWMIDAFRTRLSQCPNHADFTAALNEIRGPEMPLAAE</sequence>
<evidence type="ECO:0000256" key="2">
    <source>
        <dbReference type="ARBA" id="ARBA00023015"/>
    </source>
</evidence>
<dbReference type="SUPFAM" id="SSF46785">
    <property type="entry name" value="Winged helix' DNA-binding domain"/>
    <property type="match status" value="1"/>
</dbReference>
<dbReference type="PANTHER" id="PTHR30126:SF91">
    <property type="entry name" value="LYSR FAMILY TRANSCRIPTIONAL REGULATOR"/>
    <property type="match status" value="1"/>
</dbReference>
<name>A0A0B4X3F1_9HYPH</name>
<dbReference type="GO" id="GO:0000976">
    <property type="term" value="F:transcription cis-regulatory region binding"/>
    <property type="evidence" value="ECO:0007669"/>
    <property type="project" value="TreeGrafter"/>
</dbReference>
<comment type="similarity">
    <text evidence="1">Belongs to the LysR transcriptional regulatory family.</text>
</comment>
<evidence type="ECO:0000256" key="5">
    <source>
        <dbReference type="ARBA" id="ARBA00054626"/>
    </source>
</evidence>
<dbReference type="Proteomes" id="UP000031368">
    <property type="component" value="Chromosome"/>
</dbReference>
<dbReference type="InterPro" id="IPR036388">
    <property type="entry name" value="WH-like_DNA-bd_sf"/>
</dbReference>
<dbReference type="PANTHER" id="PTHR30126">
    <property type="entry name" value="HTH-TYPE TRANSCRIPTIONAL REGULATOR"/>
    <property type="match status" value="1"/>
</dbReference>
<protein>
    <recommendedName>
        <fullName evidence="6">HTH-type transcriptional regulator TtuA</fullName>
    </recommendedName>
    <alternativeName>
        <fullName evidence="7">Tartrate utilization transcriptional regulator</fullName>
    </alternativeName>
</protein>
<evidence type="ECO:0000259" key="8">
    <source>
        <dbReference type="PROSITE" id="PS50931"/>
    </source>
</evidence>
<keyword evidence="2" id="KW-0805">Transcription regulation</keyword>
<dbReference type="SUPFAM" id="SSF53850">
    <property type="entry name" value="Periplasmic binding protein-like II"/>
    <property type="match status" value="1"/>
</dbReference>
<evidence type="ECO:0000256" key="1">
    <source>
        <dbReference type="ARBA" id="ARBA00009437"/>
    </source>
</evidence>
<dbReference type="KEGG" id="rga:RGR602_CH01651"/>
<dbReference type="FunFam" id="1.10.10.10:FF:000001">
    <property type="entry name" value="LysR family transcriptional regulator"/>
    <property type="match status" value="1"/>
</dbReference>
<dbReference type="InterPro" id="IPR000847">
    <property type="entry name" value="LysR_HTH_N"/>
</dbReference>
<accession>A0A0B4X3F1</accession>
<evidence type="ECO:0000256" key="4">
    <source>
        <dbReference type="ARBA" id="ARBA00023163"/>
    </source>
</evidence>
<evidence type="ECO:0000313" key="10">
    <source>
        <dbReference type="Proteomes" id="UP000031368"/>
    </source>
</evidence>
<dbReference type="AlphaFoldDB" id="A0A0B4X3F1"/>
<dbReference type="HOGENOM" id="CLU_039613_35_0_5"/>
<comment type="function">
    <text evidence="5">Transcriptional regulator of the ttuABCDE tartrate utilization operon.</text>
</comment>
<dbReference type="EMBL" id="CP006877">
    <property type="protein sequence ID" value="AJD40993.1"/>
    <property type="molecule type" value="Genomic_DNA"/>
</dbReference>